<name>A0A453PJQ7_AEGTS</name>
<keyword evidence="2" id="KW-1185">Reference proteome</keyword>
<evidence type="ECO:0000313" key="1">
    <source>
        <dbReference type="EnsemblPlants" id="AET6Gv20755000.6"/>
    </source>
</evidence>
<sequence>SFLFYRSGQPDLFALDLKVESFSTNHPSGLKSYFKGRVLKWVVDRKSLTVDAMRFQAAYAGVIASMTDKSEWPEVDLGFKVHPPVQTKNVPGRPRKVRIRGWMEPMRRTVKCKRCK</sequence>
<accession>A0A453PJQ7</accession>
<proteinExistence type="predicted"/>
<protein>
    <submittedName>
        <fullName evidence="1">Uncharacterized protein</fullName>
    </submittedName>
</protein>
<reference evidence="1" key="5">
    <citation type="journal article" date="2021" name="G3 (Bethesda)">
        <title>Aegilops tauschii genome assembly Aet v5.0 features greater sequence contiguity and improved annotation.</title>
        <authorList>
            <person name="Wang L."/>
            <person name="Zhu T."/>
            <person name="Rodriguez J.C."/>
            <person name="Deal K.R."/>
            <person name="Dubcovsky J."/>
            <person name="McGuire P.E."/>
            <person name="Lux T."/>
            <person name="Spannagl M."/>
            <person name="Mayer K.F.X."/>
            <person name="Baldrich P."/>
            <person name="Meyers B.C."/>
            <person name="Huo N."/>
            <person name="Gu Y.Q."/>
            <person name="Zhou H."/>
            <person name="Devos K.M."/>
            <person name="Bennetzen J.L."/>
            <person name="Unver T."/>
            <person name="Budak H."/>
            <person name="Gulick P.J."/>
            <person name="Galiba G."/>
            <person name="Kalapos B."/>
            <person name="Nelson D.R."/>
            <person name="Li P."/>
            <person name="You F.M."/>
            <person name="Luo M.C."/>
            <person name="Dvorak J."/>
        </authorList>
    </citation>
    <scope>NUCLEOTIDE SEQUENCE [LARGE SCALE GENOMIC DNA]</scope>
    <source>
        <strain evidence="1">cv. AL8/78</strain>
    </source>
</reference>
<dbReference type="EnsemblPlants" id="AET6Gv20755000.6">
    <property type="protein sequence ID" value="AET6Gv20755000.6"/>
    <property type="gene ID" value="AET6Gv20755000"/>
</dbReference>
<evidence type="ECO:0000313" key="2">
    <source>
        <dbReference type="Proteomes" id="UP000015105"/>
    </source>
</evidence>
<organism evidence="1 2">
    <name type="scientific">Aegilops tauschii subsp. strangulata</name>
    <name type="common">Goatgrass</name>
    <dbReference type="NCBI Taxonomy" id="200361"/>
    <lineage>
        <taxon>Eukaryota</taxon>
        <taxon>Viridiplantae</taxon>
        <taxon>Streptophyta</taxon>
        <taxon>Embryophyta</taxon>
        <taxon>Tracheophyta</taxon>
        <taxon>Spermatophyta</taxon>
        <taxon>Magnoliopsida</taxon>
        <taxon>Liliopsida</taxon>
        <taxon>Poales</taxon>
        <taxon>Poaceae</taxon>
        <taxon>BOP clade</taxon>
        <taxon>Pooideae</taxon>
        <taxon>Triticodae</taxon>
        <taxon>Triticeae</taxon>
        <taxon>Triticinae</taxon>
        <taxon>Aegilops</taxon>
    </lineage>
</organism>
<dbReference type="Proteomes" id="UP000015105">
    <property type="component" value="Chromosome 6D"/>
</dbReference>
<dbReference type="Gramene" id="AET6Gv20755000.6">
    <property type="protein sequence ID" value="AET6Gv20755000.6"/>
    <property type="gene ID" value="AET6Gv20755000"/>
</dbReference>
<reference evidence="1" key="4">
    <citation type="submission" date="2019-03" db="UniProtKB">
        <authorList>
            <consortium name="EnsemblPlants"/>
        </authorList>
    </citation>
    <scope>IDENTIFICATION</scope>
</reference>
<reference evidence="2" key="2">
    <citation type="journal article" date="2017" name="Nat. Plants">
        <title>The Aegilops tauschii genome reveals multiple impacts of transposons.</title>
        <authorList>
            <person name="Zhao G."/>
            <person name="Zou C."/>
            <person name="Li K."/>
            <person name="Wang K."/>
            <person name="Li T."/>
            <person name="Gao L."/>
            <person name="Zhang X."/>
            <person name="Wang H."/>
            <person name="Yang Z."/>
            <person name="Liu X."/>
            <person name="Jiang W."/>
            <person name="Mao L."/>
            <person name="Kong X."/>
            <person name="Jiao Y."/>
            <person name="Jia J."/>
        </authorList>
    </citation>
    <scope>NUCLEOTIDE SEQUENCE [LARGE SCALE GENOMIC DNA]</scope>
    <source>
        <strain evidence="2">cv. AL8/78</strain>
    </source>
</reference>
<dbReference type="AlphaFoldDB" id="A0A453PJQ7"/>
<reference evidence="2" key="1">
    <citation type="journal article" date="2014" name="Science">
        <title>Ancient hybridizations among the ancestral genomes of bread wheat.</title>
        <authorList>
            <consortium name="International Wheat Genome Sequencing Consortium,"/>
            <person name="Marcussen T."/>
            <person name="Sandve S.R."/>
            <person name="Heier L."/>
            <person name="Spannagl M."/>
            <person name="Pfeifer M."/>
            <person name="Jakobsen K.S."/>
            <person name="Wulff B.B."/>
            <person name="Steuernagel B."/>
            <person name="Mayer K.F."/>
            <person name="Olsen O.A."/>
        </authorList>
    </citation>
    <scope>NUCLEOTIDE SEQUENCE [LARGE SCALE GENOMIC DNA]</scope>
    <source>
        <strain evidence="2">cv. AL8/78</strain>
    </source>
</reference>
<reference evidence="1" key="3">
    <citation type="journal article" date="2017" name="Nature">
        <title>Genome sequence of the progenitor of the wheat D genome Aegilops tauschii.</title>
        <authorList>
            <person name="Luo M.C."/>
            <person name="Gu Y.Q."/>
            <person name="Puiu D."/>
            <person name="Wang H."/>
            <person name="Twardziok S.O."/>
            <person name="Deal K.R."/>
            <person name="Huo N."/>
            <person name="Zhu T."/>
            <person name="Wang L."/>
            <person name="Wang Y."/>
            <person name="McGuire P.E."/>
            <person name="Liu S."/>
            <person name="Long H."/>
            <person name="Ramasamy R.K."/>
            <person name="Rodriguez J.C."/>
            <person name="Van S.L."/>
            <person name="Yuan L."/>
            <person name="Wang Z."/>
            <person name="Xia Z."/>
            <person name="Xiao L."/>
            <person name="Anderson O.D."/>
            <person name="Ouyang S."/>
            <person name="Liang Y."/>
            <person name="Zimin A.V."/>
            <person name="Pertea G."/>
            <person name="Qi P."/>
            <person name="Bennetzen J.L."/>
            <person name="Dai X."/>
            <person name="Dawson M.W."/>
            <person name="Muller H.G."/>
            <person name="Kugler K."/>
            <person name="Rivarola-Duarte L."/>
            <person name="Spannagl M."/>
            <person name="Mayer K.F.X."/>
            <person name="Lu F.H."/>
            <person name="Bevan M.W."/>
            <person name="Leroy P."/>
            <person name="Li P."/>
            <person name="You F.M."/>
            <person name="Sun Q."/>
            <person name="Liu Z."/>
            <person name="Lyons E."/>
            <person name="Wicker T."/>
            <person name="Salzberg S.L."/>
            <person name="Devos K.M."/>
            <person name="Dvorak J."/>
        </authorList>
    </citation>
    <scope>NUCLEOTIDE SEQUENCE [LARGE SCALE GENOMIC DNA]</scope>
    <source>
        <strain evidence="1">cv. AL8/78</strain>
    </source>
</reference>